<keyword evidence="3" id="KW-1185">Reference proteome</keyword>
<accession>A0ABV8XTS7</accession>
<dbReference type="EMBL" id="JBHSEN010000001">
    <property type="protein sequence ID" value="MFC4428905.1"/>
    <property type="molecule type" value="Genomic_DNA"/>
</dbReference>
<reference evidence="3" key="1">
    <citation type="journal article" date="2019" name="Int. J. Syst. Evol. Microbiol.">
        <title>The Global Catalogue of Microorganisms (GCM) 10K type strain sequencing project: providing services to taxonomists for standard genome sequencing and annotation.</title>
        <authorList>
            <consortium name="The Broad Institute Genomics Platform"/>
            <consortium name="The Broad Institute Genome Sequencing Center for Infectious Disease"/>
            <person name="Wu L."/>
            <person name="Ma J."/>
        </authorList>
    </citation>
    <scope>NUCLEOTIDE SEQUENCE [LARGE SCALE GENOMIC DNA]</scope>
    <source>
        <strain evidence="3">CGMCC 1.12125</strain>
    </source>
</reference>
<dbReference type="InterPro" id="IPR011856">
    <property type="entry name" value="tRNA_endonuc-like_dom_sf"/>
</dbReference>
<dbReference type="Proteomes" id="UP001595965">
    <property type="component" value="Unassembled WGS sequence"/>
</dbReference>
<comment type="caution">
    <text evidence="2">The sequence shown here is derived from an EMBL/GenBank/DDBJ whole genome shotgun (WGS) entry which is preliminary data.</text>
</comment>
<evidence type="ECO:0000259" key="1">
    <source>
        <dbReference type="Pfam" id="PF18899"/>
    </source>
</evidence>
<sequence length="316" mass="35478">MSDLKVFRLAEGQAAPLTASSAALEKNLQKLIEDNMGTIFGVEFLQSEYVTGKVHGGRIDSLGIDENGLPVILEYKRHQNENAINQGLYYLDWLMDHRGEFQLLVQQKLGYERASIIDWSEPRLICVANSFTRYDEHAVKQIDRNVQLVRYQYFGDDLLAVELITTTEKSTSGTSTPSSAGAAGVAQPVVSQGVIRSTEKTVTEKLHQATPTLRGLYEQVEDFALSLGEDVIKKVNKNYFAFRRLKNFACVEVHPQSGNLLVHLKLNPKEFSEEEDFLRDMTGIGHYGTGDLELRIADASRWEEVASLISQAYEEN</sequence>
<feature type="domain" description="DUF5655" evidence="1">
    <location>
        <begin position="210"/>
        <end position="314"/>
    </location>
</feature>
<dbReference type="InterPro" id="IPR043714">
    <property type="entry name" value="DUF5655"/>
</dbReference>
<organism evidence="2 3">
    <name type="scientific">Citricoccus alkalitolerans</name>
    <dbReference type="NCBI Taxonomy" id="246603"/>
    <lineage>
        <taxon>Bacteria</taxon>
        <taxon>Bacillati</taxon>
        <taxon>Actinomycetota</taxon>
        <taxon>Actinomycetes</taxon>
        <taxon>Micrococcales</taxon>
        <taxon>Micrococcaceae</taxon>
        <taxon>Citricoccus</taxon>
    </lineage>
</organism>
<evidence type="ECO:0000313" key="2">
    <source>
        <dbReference type="EMBL" id="MFC4428905.1"/>
    </source>
</evidence>
<proteinExistence type="predicted"/>
<dbReference type="Pfam" id="PF18899">
    <property type="entry name" value="DUF5655"/>
    <property type="match status" value="1"/>
</dbReference>
<name>A0ABV8XTS7_9MICC</name>
<gene>
    <name evidence="2" type="ORF">ACFO0K_04330</name>
</gene>
<dbReference type="RefSeq" id="WP_344229274.1">
    <property type="nucleotide sequence ID" value="NZ_BAAALH010000002.1"/>
</dbReference>
<evidence type="ECO:0000313" key="3">
    <source>
        <dbReference type="Proteomes" id="UP001595965"/>
    </source>
</evidence>
<dbReference type="Gene3D" id="3.40.1350.10">
    <property type="match status" value="1"/>
</dbReference>
<protein>
    <submittedName>
        <fullName evidence="2">DUF5655 domain-containing protein</fullName>
    </submittedName>
</protein>